<dbReference type="EMBL" id="JXZB01000004">
    <property type="protein sequence ID" value="KIQ62639.1"/>
    <property type="molecule type" value="Genomic_DNA"/>
</dbReference>
<evidence type="ECO:0008006" key="3">
    <source>
        <dbReference type="Google" id="ProtNLM"/>
    </source>
</evidence>
<proteinExistence type="predicted"/>
<dbReference type="Proteomes" id="UP000032066">
    <property type="component" value="Unassembled WGS sequence"/>
</dbReference>
<evidence type="ECO:0000313" key="2">
    <source>
        <dbReference type="Proteomes" id="UP000032066"/>
    </source>
</evidence>
<protein>
    <recommendedName>
        <fullName evidence="3">WXG100 family type VII secretion target</fullName>
    </recommendedName>
</protein>
<dbReference type="OrthoDB" id="3284120at2"/>
<dbReference type="InterPro" id="IPR036689">
    <property type="entry name" value="ESAT-6-like_sf"/>
</dbReference>
<dbReference type="SUPFAM" id="SSF140453">
    <property type="entry name" value="EsxAB dimer-like"/>
    <property type="match status" value="1"/>
</dbReference>
<accession>A0A0D0PJI0</accession>
<dbReference type="RefSeq" id="WP_043914817.1">
    <property type="nucleotide sequence ID" value="NZ_BMRI01000005.1"/>
</dbReference>
<gene>
    <name evidence="1" type="ORF">TR51_27030</name>
</gene>
<organism evidence="1 2">
    <name type="scientific">Kitasatospora griseola</name>
    <name type="common">Streptomyces griseolosporeus</name>
    <dbReference type="NCBI Taxonomy" id="2064"/>
    <lineage>
        <taxon>Bacteria</taxon>
        <taxon>Bacillati</taxon>
        <taxon>Actinomycetota</taxon>
        <taxon>Actinomycetes</taxon>
        <taxon>Kitasatosporales</taxon>
        <taxon>Streptomycetaceae</taxon>
        <taxon>Kitasatospora</taxon>
    </lineage>
</organism>
<sequence length="114" mass="11837">MGDKVVIRSWELHGEGREFETVAKEFGGAAKQLESGLAALGAPWGGDAPGKPFGVAYGEAREGVLAGLQGLAERLGRIGQGLHSMADSMQRTDSEISADFNAPSLNRPAATGRA</sequence>
<comment type="caution">
    <text evidence="1">The sequence shown here is derived from an EMBL/GenBank/DDBJ whole genome shotgun (WGS) entry which is preliminary data.</text>
</comment>
<reference evidence="1 2" key="1">
    <citation type="submission" date="2015-02" db="EMBL/GenBank/DDBJ databases">
        <title>Draft genome sequence of Kitasatospora griseola MF730-N6, a bafilomycin, terpentecin and satosporin producer.</title>
        <authorList>
            <person name="Arens J.C."/>
            <person name="Haltli B."/>
            <person name="Kerr R.G."/>
        </authorList>
    </citation>
    <scope>NUCLEOTIDE SEQUENCE [LARGE SCALE GENOMIC DNA]</scope>
    <source>
        <strain evidence="1 2">MF730-N6</strain>
    </source>
</reference>
<evidence type="ECO:0000313" key="1">
    <source>
        <dbReference type="EMBL" id="KIQ62639.1"/>
    </source>
</evidence>
<dbReference type="PATRIC" id="fig|2064.6.peg.5738"/>
<keyword evidence="2" id="KW-1185">Reference proteome</keyword>
<dbReference type="Gene3D" id="1.10.287.1060">
    <property type="entry name" value="ESAT-6-like"/>
    <property type="match status" value="1"/>
</dbReference>
<dbReference type="AlphaFoldDB" id="A0A0D0PJI0"/>
<dbReference type="STRING" id="2064.TR51_27030"/>
<name>A0A0D0PJI0_KITGR</name>